<organism evidence="1 2">
    <name type="scientific">Candidatus Mycoplasma haematohominis</name>
    <dbReference type="NCBI Taxonomy" id="1494318"/>
    <lineage>
        <taxon>Bacteria</taxon>
        <taxon>Bacillati</taxon>
        <taxon>Mycoplasmatota</taxon>
        <taxon>Mollicutes</taxon>
        <taxon>Mycoplasmataceae</taxon>
        <taxon>Mycoplasma</taxon>
    </lineage>
</organism>
<dbReference type="Proteomes" id="UP000324831">
    <property type="component" value="Unassembled WGS sequence"/>
</dbReference>
<dbReference type="EMBL" id="BIMN01000007">
    <property type="protein sequence ID" value="GCE64008.1"/>
    <property type="molecule type" value="Genomic_DNA"/>
</dbReference>
<comment type="caution">
    <text evidence="1">The sequence shown here is derived from an EMBL/GenBank/DDBJ whole genome shotgun (WGS) entry which is preliminary data.</text>
</comment>
<reference evidence="1 2" key="1">
    <citation type="submission" date="2019-01" db="EMBL/GenBank/DDBJ databases">
        <title>Draft genome sequences of Candidatus Mycoplasma haemohominis SWG34-3 identified from a patient with pyrexia, anemia and liver dysfunction.</title>
        <authorList>
            <person name="Sekizuka T."/>
            <person name="Hattori N."/>
            <person name="Katano H."/>
            <person name="Takuma T."/>
            <person name="Ito T."/>
            <person name="Arai N."/>
            <person name="Yanai R."/>
            <person name="Ishii S."/>
            <person name="Miura Y."/>
            <person name="Tokunaga T."/>
            <person name="Watanabe H."/>
            <person name="Nomura N."/>
            <person name="Eguchi J."/>
            <person name="Arai T."/>
            <person name="Hasegawa H."/>
            <person name="Nakamaki T."/>
            <person name="Wakita T."/>
            <person name="Niki Y."/>
            <person name="Kuroda M."/>
        </authorList>
    </citation>
    <scope>NUCLEOTIDE SEQUENCE [LARGE SCALE GENOMIC DNA]</scope>
    <source>
        <strain evidence="1">SWG34-3</strain>
    </source>
</reference>
<name>A0A478FQZ4_9MOLU</name>
<gene>
    <name evidence="1" type="ORF">MHSWG343_10160</name>
</gene>
<protein>
    <submittedName>
        <fullName evidence="1">Uncharacterized protein</fullName>
    </submittedName>
</protein>
<sequence>MLSETKITIAVAAIGGNATLGVSIHEFLKACLLNNVVEDEAFLTLDNSNIKTIIPARKKTVTVVFDESKKANFDPRAHANASPSKIDSRYYKSHTLYEMRHIKEEHRSKLATSKSENKDWWETAYKSRIYMIKNQKFSSPSVKFIGGYKSGIIWNLEKDLYMNQFCYRIYGSPTKYEEYKDLFWLVCSVDGKDPTEGSSVEGKISSGKRASFSTEGNKSKSIIYMTLGQAKKKEEDLEKLKIQESERDKFVVYDWKKDWWEWSFEYRFQKDIKDETSAFPLSNKFKNIRNGWDEKIENDTSLNKVCKDFYESDNSSSDEVEDAWRYCSDTGSRI</sequence>
<proteinExistence type="predicted"/>
<evidence type="ECO:0000313" key="2">
    <source>
        <dbReference type="Proteomes" id="UP000324831"/>
    </source>
</evidence>
<dbReference type="AlphaFoldDB" id="A0A478FQZ4"/>
<evidence type="ECO:0000313" key="1">
    <source>
        <dbReference type="EMBL" id="GCE64008.1"/>
    </source>
</evidence>
<accession>A0A478FQZ4</accession>